<dbReference type="Proteomes" id="UP000001312">
    <property type="component" value="Unassembled WGS sequence"/>
</dbReference>
<dbReference type="HOGENOM" id="CLU_2559679_0_0_1"/>
<dbReference type="AlphaFoldDB" id="A7EHS3"/>
<dbReference type="InParanoid" id="A7EHS3"/>
<dbReference type="GeneID" id="5489661"/>
<dbReference type="RefSeq" id="XP_001593438.1">
    <property type="nucleotide sequence ID" value="XM_001593388.1"/>
</dbReference>
<evidence type="ECO:0000313" key="1">
    <source>
        <dbReference type="EMBL" id="EDO02389.1"/>
    </source>
</evidence>
<name>A7EHS3_SCLS1</name>
<dbReference type="KEGG" id="ssl:SS1G_04865"/>
<evidence type="ECO:0000313" key="2">
    <source>
        <dbReference type="Proteomes" id="UP000001312"/>
    </source>
</evidence>
<dbReference type="EMBL" id="CH476626">
    <property type="protein sequence ID" value="EDO02389.1"/>
    <property type="molecule type" value="Genomic_DNA"/>
</dbReference>
<proteinExistence type="predicted"/>
<organism evidence="1 2">
    <name type="scientific">Sclerotinia sclerotiorum (strain ATCC 18683 / 1980 / Ss-1)</name>
    <name type="common">White mold</name>
    <name type="synonym">Whetzelinia sclerotiorum</name>
    <dbReference type="NCBI Taxonomy" id="665079"/>
    <lineage>
        <taxon>Eukaryota</taxon>
        <taxon>Fungi</taxon>
        <taxon>Dikarya</taxon>
        <taxon>Ascomycota</taxon>
        <taxon>Pezizomycotina</taxon>
        <taxon>Leotiomycetes</taxon>
        <taxon>Helotiales</taxon>
        <taxon>Sclerotiniaceae</taxon>
        <taxon>Sclerotinia</taxon>
    </lineage>
</organism>
<accession>A7EHS3</accession>
<sequence length="82" mass="9622">MVKPKSLDRQQSRAVQIDWLMLKPRGVSNTEYLDEKFKKYGVICITYHGQLEQKCAALESEMCKIAELFFITRPFRIHQSLS</sequence>
<gene>
    <name evidence="1" type="ORF">SS1G_04865</name>
</gene>
<reference evidence="2" key="1">
    <citation type="journal article" date="2011" name="PLoS Genet.">
        <title>Genomic analysis of the necrotrophic fungal pathogens Sclerotinia sclerotiorum and Botrytis cinerea.</title>
        <authorList>
            <person name="Amselem J."/>
            <person name="Cuomo C.A."/>
            <person name="van Kan J.A."/>
            <person name="Viaud M."/>
            <person name="Benito E.P."/>
            <person name="Couloux A."/>
            <person name="Coutinho P.M."/>
            <person name="de Vries R.P."/>
            <person name="Dyer P.S."/>
            <person name="Fillinger S."/>
            <person name="Fournier E."/>
            <person name="Gout L."/>
            <person name="Hahn M."/>
            <person name="Kohn L."/>
            <person name="Lapalu N."/>
            <person name="Plummer K.M."/>
            <person name="Pradier J.M."/>
            <person name="Quevillon E."/>
            <person name="Sharon A."/>
            <person name="Simon A."/>
            <person name="ten Have A."/>
            <person name="Tudzynski B."/>
            <person name="Tudzynski P."/>
            <person name="Wincker P."/>
            <person name="Andrew M."/>
            <person name="Anthouard V."/>
            <person name="Beever R.E."/>
            <person name="Beffa R."/>
            <person name="Benoit I."/>
            <person name="Bouzid O."/>
            <person name="Brault B."/>
            <person name="Chen Z."/>
            <person name="Choquer M."/>
            <person name="Collemare J."/>
            <person name="Cotton P."/>
            <person name="Danchin E.G."/>
            <person name="Da Silva C."/>
            <person name="Gautier A."/>
            <person name="Giraud C."/>
            <person name="Giraud T."/>
            <person name="Gonzalez C."/>
            <person name="Grossetete S."/>
            <person name="Guldener U."/>
            <person name="Henrissat B."/>
            <person name="Howlett B.J."/>
            <person name="Kodira C."/>
            <person name="Kretschmer M."/>
            <person name="Lappartient A."/>
            <person name="Leroch M."/>
            <person name="Levis C."/>
            <person name="Mauceli E."/>
            <person name="Neuveglise C."/>
            <person name="Oeser B."/>
            <person name="Pearson M."/>
            <person name="Poulain J."/>
            <person name="Poussereau N."/>
            <person name="Quesneville H."/>
            <person name="Rascle C."/>
            <person name="Schumacher J."/>
            <person name="Segurens B."/>
            <person name="Sexton A."/>
            <person name="Silva E."/>
            <person name="Sirven C."/>
            <person name="Soanes D.M."/>
            <person name="Talbot N.J."/>
            <person name="Templeton M."/>
            <person name="Yandava C."/>
            <person name="Yarden O."/>
            <person name="Zeng Q."/>
            <person name="Rollins J.A."/>
            <person name="Lebrun M.H."/>
            <person name="Dickman M."/>
        </authorList>
    </citation>
    <scope>NUCLEOTIDE SEQUENCE [LARGE SCALE GENOMIC DNA]</scope>
    <source>
        <strain evidence="2">ATCC 18683 / 1980 / Ss-1</strain>
    </source>
</reference>
<keyword evidence="2" id="KW-1185">Reference proteome</keyword>
<protein>
    <submittedName>
        <fullName evidence="1">Uncharacterized protein</fullName>
    </submittedName>
</protein>